<comment type="similarity">
    <text evidence="1">Belongs to the Nudix hydrolase family.</text>
</comment>
<feature type="domain" description="Nudix hydrolase" evidence="2">
    <location>
        <begin position="31"/>
        <end position="167"/>
    </location>
</feature>
<dbReference type="InterPro" id="IPR036649">
    <property type="entry name" value="Pyrophosphatase_sf"/>
</dbReference>
<name>A0ABR7MTP6_9FIRM</name>
<gene>
    <name evidence="3" type="ORF">H8700_04850</name>
</gene>
<organism evidence="3 4">
    <name type="scientific">Jutongia hominis</name>
    <dbReference type="NCBI Taxonomy" id="2763664"/>
    <lineage>
        <taxon>Bacteria</taxon>
        <taxon>Bacillati</taxon>
        <taxon>Bacillota</taxon>
        <taxon>Clostridia</taxon>
        <taxon>Lachnospirales</taxon>
        <taxon>Lachnospiraceae</taxon>
        <taxon>Jutongia</taxon>
    </lineage>
</organism>
<sequence>MREVWDVYTKDRRRTGKTCLRGEQGTLEEDEFHMWVMVWIKNARTGKYLVSQRSADKDTDPLKWETVAGHAISGDTSLDAALREVYEEVGISLKAQDACILATKVATAYDGKRHNWIRDSFYFETIEEPDLIRATTKEVVQTKWLTIDEIKEMYDKGDCCLNMGELFGFEANPIPADRYRSIIGQVVKGKIDRPMGSFHPRHKDLYYPVNYGYVSGLLGGDGAEQDIYLLGVKSAEQEFTGKVIAVYHRYDDNETKWIVVPCDDEGIVLEDVEIPTDNEIYAQIAFQEQFFCGVLVK</sequence>
<evidence type="ECO:0000259" key="2">
    <source>
        <dbReference type="PROSITE" id="PS51462"/>
    </source>
</evidence>
<dbReference type="Pfam" id="PF00293">
    <property type="entry name" value="NUDIX"/>
    <property type="match status" value="1"/>
</dbReference>
<dbReference type="Gene3D" id="3.90.80.10">
    <property type="entry name" value="Inorganic pyrophosphatase"/>
    <property type="match status" value="1"/>
</dbReference>
<dbReference type="InterPro" id="IPR015797">
    <property type="entry name" value="NUDIX_hydrolase-like_dom_sf"/>
</dbReference>
<dbReference type="RefSeq" id="WP_249303915.1">
    <property type="nucleotide sequence ID" value="NZ_JACRSW010000016.1"/>
</dbReference>
<evidence type="ECO:0000256" key="1">
    <source>
        <dbReference type="ARBA" id="ARBA00005582"/>
    </source>
</evidence>
<dbReference type="EMBL" id="JACRSW010000016">
    <property type="protein sequence ID" value="MBC8557034.1"/>
    <property type="molecule type" value="Genomic_DNA"/>
</dbReference>
<dbReference type="InterPro" id="IPR000086">
    <property type="entry name" value="NUDIX_hydrolase_dom"/>
</dbReference>
<dbReference type="SUPFAM" id="SSF50324">
    <property type="entry name" value="Inorganic pyrophosphatase"/>
    <property type="match status" value="1"/>
</dbReference>
<dbReference type="PANTHER" id="PTHR43736:SF1">
    <property type="entry name" value="DIHYDRONEOPTERIN TRIPHOSPHATE DIPHOSPHATASE"/>
    <property type="match status" value="1"/>
</dbReference>
<dbReference type="PANTHER" id="PTHR43736">
    <property type="entry name" value="ADP-RIBOSE PYROPHOSPHATASE"/>
    <property type="match status" value="1"/>
</dbReference>
<comment type="caution">
    <text evidence="3">The sequence shown here is derived from an EMBL/GenBank/DDBJ whole genome shotgun (WGS) entry which is preliminary data.</text>
</comment>
<dbReference type="PROSITE" id="PS51462">
    <property type="entry name" value="NUDIX"/>
    <property type="match status" value="1"/>
</dbReference>
<dbReference type="Gene3D" id="3.90.79.10">
    <property type="entry name" value="Nucleoside Triphosphate Pyrophosphohydrolase"/>
    <property type="match status" value="1"/>
</dbReference>
<protein>
    <submittedName>
        <fullName evidence="3">NUDIX domain-containing protein</fullName>
    </submittedName>
</protein>
<dbReference type="SUPFAM" id="SSF55811">
    <property type="entry name" value="Nudix"/>
    <property type="match status" value="1"/>
</dbReference>
<accession>A0ABR7MTP6</accession>
<evidence type="ECO:0000313" key="3">
    <source>
        <dbReference type="EMBL" id="MBC8557034.1"/>
    </source>
</evidence>
<reference evidence="3 4" key="1">
    <citation type="submission" date="2020-08" db="EMBL/GenBank/DDBJ databases">
        <title>Genome public.</title>
        <authorList>
            <person name="Liu C."/>
            <person name="Sun Q."/>
        </authorList>
    </citation>
    <scope>NUCLEOTIDE SEQUENCE [LARGE SCALE GENOMIC DNA]</scope>
    <source>
        <strain evidence="3 4">BX3</strain>
    </source>
</reference>
<dbReference type="Proteomes" id="UP000637513">
    <property type="component" value="Unassembled WGS sequence"/>
</dbReference>
<keyword evidence="4" id="KW-1185">Reference proteome</keyword>
<evidence type="ECO:0000313" key="4">
    <source>
        <dbReference type="Proteomes" id="UP000637513"/>
    </source>
</evidence>
<proteinExistence type="inferred from homology"/>